<comment type="caution">
    <text evidence="2">The sequence shown here is derived from an EMBL/GenBank/DDBJ whole genome shotgun (WGS) entry which is preliminary data.</text>
</comment>
<accession>A0A081AH63</accession>
<dbReference type="OrthoDB" id="111297at2759"/>
<reference evidence="2 3" key="1">
    <citation type="submission" date="2013-11" db="EMBL/GenBank/DDBJ databases">
        <title>The Genome Sequence of Phytophthora parasitica P1976.</title>
        <authorList>
            <consortium name="The Broad Institute Genomics Platform"/>
            <person name="Russ C."/>
            <person name="Tyler B."/>
            <person name="Panabieres F."/>
            <person name="Shan W."/>
            <person name="Tripathy S."/>
            <person name="Grunwald N."/>
            <person name="Machado M."/>
            <person name="Johnson C.S."/>
            <person name="Walker B."/>
            <person name="Young S."/>
            <person name="Zeng Q."/>
            <person name="Gargeya S."/>
            <person name="Fitzgerald M."/>
            <person name="Haas B."/>
            <person name="Abouelleil A."/>
            <person name="Allen A.W."/>
            <person name="Alvarado L."/>
            <person name="Arachchi H.M."/>
            <person name="Berlin A.M."/>
            <person name="Chapman S.B."/>
            <person name="Gainer-Dewar J."/>
            <person name="Goldberg J."/>
            <person name="Griggs A."/>
            <person name="Gujja S."/>
            <person name="Hansen M."/>
            <person name="Howarth C."/>
            <person name="Imamovic A."/>
            <person name="Ireland A."/>
            <person name="Larimer J."/>
            <person name="McCowan C."/>
            <person name="Murphy C."/>
            <person name="Pearson M."/>
            <person name="Poon T.W."/>
            <person name="Priest M."/>
            <person name="Roberts A."/>
            <person name="Saif S."/>
            <person name="Shea T."/>
            <person name="Sisk P."/>
            <person name="Sykes S."/>
            <person name="Wortman J."/>
            <person name="Nusbaum C."/>
            <person name="Birren B."/>
        </authorList>
    </citation>
    <scope>NUCLEOTIDE SEQUENCE [LARGE SCALE GENOMIC DNA]</scope>
    <source>
        <strain evidence="2 3">P1976</strain>
    </source>
</reference>
<protein>
    <submittedName>
        <fullName evidence="2">Uncharacterized protein</fullName>
    </submittedName>
</protein>
<dbReference type="Proteomes" id="UP000028582">
    <property type="component" value="Unassembled WGS sequence"/>
</dbReference>
<dbReference type="EMBL" id="ANJA01001220">
    <property type="protein sequence ID" value="ETO78224.1"/>
    <property type="molecule type" value="Genomic_DNA"/>
</dbReference>
<dbReference type="SUPFAM" id="SSF48371">
    <property type="entry name" value="ARM repeat"/>
    <property type="match status" value="2"/>
</dbReference>
<evidence type="ECO:0000313" key="2">
    <source>
        <dbReference type="EMBL" id="ETO78224.1"/>
    </source>
</evidence>
<sequence length="2586" mass="286557">MEGDIGVGQGSERDGDEDQRTAQMEGSFVHGNRMEALVNAIAQYQDVYPVVQRGVQLLRQELCDGDTSGDEITRSIQAFIDTGTLKATVSAMTVNLDSSAFIRPCFELLVVLMNKADEVMTRALWKTEILAILDKVVHSVMYQNEPACIQLGINLLSKLVGKLESLENGLWTQVVSTTAQAMLTNSLDNDVQLECLLSLKQLFQLKPDVVVPATPANIILKTLDQCYRQPVGISRSFASASAVVIFRILGTPSRIPHLGHSAPILATVLHHYQLMMDLEESHKLYVENLIQQPHQTAVHQSLKRLVELAIPLAESNIDDWSTAFQNATMKLLLGVTWREGARVFLDNGGVAVLINAFTSGSLLNNAAVETALAQTLYYVSVHWPDEMWNDIQVNGTGMNKWFEAISERCEDDNDVLLHYLLAPVKILLHCERLLEALAGSNLVDVFQSVLHKHNQLPLCARLVVNLLLSVPDISPTTSLPVLCGSIAETMIAFEGNCLAQLECVKALTILMSRQSDSQTLLSNDHIRDIVRVIRSKLIDEQFTAEMLSLVKVALVNASIRAAFIDRGLLQVVSKAMCMYQWSSIDDAGSTARWIICDIAHKLDVSRSISILEPHADISIGRRFNPSAISVKALDACCCVIGALACVKPLLPLLIDEGAIRCIVGTLRYAKQELIVRSDGSFVQLVTTCFYAASNVVNSPVVVRVMDPVTKDNAVDSQSIYCRLGDSGADDAIIGCLEEALRMNNMPPSLVDSGCRLLQAVLTFQMSFSSEAENRWIAVATSFLQRDCTQPRTRELLFSTTLMILSQGQRSGKSAKGQHIKMMKVILGVLNESVEHGSCCTLSQSECIGAIRVLEEISKASDSLPDTLVSRCLGVLGKLTGIFILLPSTTAQVNRRFFDNAVAQFATTSYIKRLIYRLDKYTATEGVNENAAMMDISEDFKALESLLFSSQGKKTIDGYHGLFDYLTSVVENVNEYAQALGDQAAFYLELGCLSSQLFPTVQREEVINAALCHFAEDTAWHSMRWIAALDDKGSSVLTLIVEFVLLRIVSGHTILEPALLMELLNALNYLLRCNQCREVVQASSHTKELQSVLWELVRGDVAHLGAVSDGYDVAVSLLGIISTLLSFSNEIFSIQSEHNGCELLVRFCLGALDSFYLNTKLDMTKFALMEEVLQTSGIILQYCIQLGAEYARSIIQHRATRHAFNIHVGVGSTEKKSCEKWCLVVLGAVLQSHGLLYAERLLRLSSNPSALLINLVDMVVQSSDVISWKCFLDCITIVDGPSETTGWQVDCNSLFEKLQQQTKRLISEQATILNSHTVIKHVGETIAQLSFKYGQLSLDTSRGAMDGCVQPMAQSGLSFYDLFMAAPSFEASQYSVVVSLHLRIACLAGFKTETERSTIEESTVSIRKLLTPICISDEALADFLDLASMVYLSRAAAWLFIDATTHVLSKAIQRLTTGLNRSVCLEKSLLTCFSSLRDVYGARWESGEVDSVLELLKILSPDRWSQEQLLESVLDLPQGLLHLFEVARAAPSHGAQIMLFLFQHMYGIRHNTQRIGEMELNTLLSIIKRNVAGRVGDTTQRKWREIPGNEMLRCALEILKLFVRRKNCAVVCSDLGGVGILHDVICAPSQYEDITHLALEICCFLAGFGANLSNENSIFALQLLFVLVKTSVESSRSHLAALVLEYFLAVDASTFSLPLIQQCRSQIVPVSSRSDEEVKMFIQQLYIARQKLATRTPKPQVSGPNTSTSKSSLNEGKIRRLILSSCRTIVQCTDGKGETSYVNVKTSEKSTTEPLEYSRLCEAIDQISFVLDDPNTAMNRSYVSALVPALSEILLLHTITTTTICTIMEVLEQIAFVNPTIVLSNDQLDIPALLSSCSLHHRSSLTFARYLCRFCNSVSAELTEGEFGLAVSMVPLLFELLVHWKTDFEIIDQSLATLPDLIIVMRIKEFEQLRSGDILALLNSAVASYIGNSPTSWNWLKCVLVVLNKLDKVAIESAQDTICTVIDIIRMFMSHSFMVERAVTVLIRMYIEQRQLPLRHLSESDAVEVLLTCLKLHANDESIVRGCLKLMVSLASRSETLPKIVDQLLTAEAAASILLVSKKNPDNPSICEICVKLVHQMVLSFEKQPEKNSHVSVLPGESSRKGFELLTQLLEADIIPLIFDLLDNSSSRGDNHLLASLLRLLKSLTKDECLRDSAEVLHGLQELQQTVDRIWEKNFDCSLVELAIDCLVNMACSDRAIGHGWRELPMWLLQLAESIHSLETHNTGMCVEKLIGILGRLAIDSATSTTISPKGSFTIIESLAHVGSNYSLERALYGLLCALSENIACAQILIVYNAIPITAERIISHVHDEETLLSSLCFFDLLVLNSGESYRALQDEIVLEALDLVIQTYPEVTGSQVYHIASTSLEKVSALDYQSTRKKPGAAKVMKPQIQIPDSQKPFHDLLREGAKFRVIWEARPDVVENIQIQLAPSGDYLVFRRKASSQLPRVERIFVSQLEVCPQRSLAKPGSPSSPSKRILTQSLLKDHFEGDRVLRLKIRDEDVLIKTSSTRERVHWDQALQWLVSRRETRTSPVHSPTHSPLHSS</sequence>
<feature type="region of interest" description="Disordered" evidence="1">
    <location>
        <begin position="1734"/>
        <end position="1753"/>
    </location>
</feature>
<evidence type="ECO:0000256" key="1">
    <source>
        <dbReference type="SAM" id="MobiDB-lite"/>
    </source>
</evidence>
<evidence type="ECO:0000313" key="3">
    <source>
        <dbReference type="Proteomes" id="UP000028582"/>
    </source>
</evidence>
<feature type="region of interest" description="Disordered" evidence="1">
    <location>
        <begin position="1"/>
        <end position="21"/>
    </location>
</feature>
<dbReference type="InterPro" id="IPR016024">
    <property type="entry name" value="ARM-type_fold"/>
</dbReference>
<proteinExistence type="predicted"/>
<organism evidence="2 3">
    <name type="scientific">Phytophthora nicotianae P1976</name>
    <dbReference type="NCBI Taxonomy" id="1317066"/>
    <lineage>
        <taxon>Eukaryota</taxon>
        <taxon>Sar</taxon>
        <taxon>Stramenopiles</taxon>
        <taxon>Oomycota</taxon>
        <taxon>Peronosporomycetes</taxon>
        <taxon>Peronosporales</taxon>
        <taxon>Peronosporaceae</taxon>
        <taxon>Phytophthora</taxon>
    </lineage>
</organism>
<feature type="compositionally biased region" description="Polar residues" evidence="1">
    <location>
        <begin position="1736"/>
        <end position="1753"/>
    </location>
</feature>
<gene>
    <name evidence="2" type="ORF">F444_06731</name>
</gene>
<name>A0A081AH63_PHYNI</name>